<evidence type="ECO:0000256" key="11">
    <source>
        <dbReference type="RuleBase" id="RU362119"/>
    </source>
</evidence>
<dbReference type="GO" id="GO:0000166">
    <property type="term" value="F:nucleotide binding"/>
    <property type="evidence" value="ECO:0007669"/>
    <property type="project" value="UniProtKB-KW"/>
</dbReference>
<dbReference type="GO" id="GO:0009166">
    <property type="term" value="P:nucleotide catabolic process"/>
    <property type="evidence" value="ECO:0007669"/>
    <property type="project" value="InterPro"/>
</dbReference>
<dbReference type="InterPro" id="IPR004843">
    <property type="entry name" value="Calcineurin-like_PHP"/>
</dbReference>
<dbReference type="GO" id="GO:0008663">
    <property type="term" value="F:2',3'-cyclic-nucleotide 2'-phosphodiesterase activity"/>
    <property type="evidence" value="ECO:0007669"/>
    <property type="project" value="UniProtKB-EC"/>
</dbReference>
<evidence type="ECO:0000256" key="6">
    <source>
        <dbReference type="ARBA" id="ARBA00022723"/>
    </source>
</evidence>
<proteinExistence type="inferred from homology"/>
<evidence type="ECO:0000259" key="12">
    <source>
        <dbReference type="Pfam" id="PF00149"/>
    </source>
</evidence>
<dbReference type="InterPro" id="IPR036907">
    <property type="entry name" value="5'-Nucleotdase_C_sf"/>
</dbReference>
<evidence type="ECO:0000313" key="14">
    <source>
        <dbReference type="EMBL" id="MBB3131529.1"/>
    </source>
</evidence>
<comment type="cofactor">
    <cofactor evidence="3">
        <name>a divalent metal cation</name>
        <dbReference type="ChEBI" id="CHEBI:60240"/>
    </cofactor>
</comment>
<dbReference type="InterPro" id="IPR041827">
    <property type="entry name" value="CpdB_N"/>
</dbReference>
<evidence type="ECO:0000256" key="1">
    <source>
        <dbReference type="ARBA" id="ARBA00000527"/>
    </source>
</evidence>
<dbReference type="PROSITE" id="PS00786">
    <property type="entry name" value="5_NUCLEOTIDASE_2"/>
    <property type="match status" value="1"/>
</dbReference>
<evidence type="ECO:0000259" key="13">
    <source>
        <dbReference type="Pfam" id="PF02872"/>
    </source>
</evidence>
<dbReference type="RefSeq" id="WP_183586586.1">
    <property type="nucleotide sequence ID" value="NZ_JACHXJ010000007.1"/>
</dbReference>
<dbReference type="Gene3D" id="3.60.21.10">
    <property type="match status" value="1"/>
</dbReference>
<organism evidence="14 15">
    <name type="scientific">Paenibacillus rhizosphaerae</name>
    <dbReference type="NCBI Taxonomy" id="297318"/>
    <lineage>
        <taxon>Bacteria</taxon>
        <taxon>Bacillati</taxon>
        <taxon>Bacillota</taxon>
        <taxon>Bacilli</taxon>
        <taxon>Bacillales</taxon>
        <taxon>Paenibacillaceae</taxon>
        <taxon>Paenibacillus</taxon>
    </lineage>
</organism>
<evidence type="ECO:0000256" key="5">
    <source>
        <dbReference type="ARBA" id="ARBA00006654"/>
    </source>
</evidence>
<gene>
    <name evidence="14" type="ORF">FHS19_006252</name>
</gene>
<sequence length="677" mass="74625">MNIVNGNIPDNNRTVNLRILSTTDVHACLMDYDYYRDQPDASIGLVRTAALIASARDEVPNTLLVDNGDLIQGTPLGTYAAKKYAALEHGQEPYVHPAIRVMNAMGYDAATLGNHEFNYGLDMLDDVIAGADFPYVNANVYFDEGLSPEPEQCRRNRYKPYVILDKRCLDDAGQAHEIRIGLIGFVPPHIMDWDQANLEGRVMVKDILLSALEWVPKMKEEGADLVVALAHTGFDGKVALTDCNAENAVYPLSLVPGIDALAFSHTHHVFPADIHLLDASFKDESGELLPDINLEKGTIHGIPAVQAGFGGGHLGVIDLSLQFRQGRWQVVQGTSTARRLEKEADADRDPSLRDAGIAELLRPDHEATVAYANKPIGTIHAPLHSYFSLVQDDASVQLVNHAQTWYARRMIAASMPEELKHLPVLSVGSPFKAGRNGPKEYADIPAGPIAIKSATELYLYDNTIKGVRISSRAVKEWLEMTAGAYNRIDPLSSEEQPLLNPQFSVFNYDVISGITYEVDVTQPAKYMLDGGLNDPNAGRIVHLCYQGAPLDPDQEFIVISSNYRVFGGGNFPGIREAELVIDSEDECRQVLIDYITACGEIPAEVEPGWRFRRVEGPVNVTFTTSPDAVKYAVDYPHIRFTGRLNDQGFGIFRLDLGQRSPERDTAIGNPGKIDFEE</sequence>
<evidence type="ECO:0000256" key="10">
    <source>
        <dbReference type="ARBA" id="ARBA00023268"/>
    </source>
</evidence>
<dbReference type="InterPro" id="IPR006146">
    <property type="entry name" value="5'-Nucleotdase_CS"/>
</dbReference>
<dbReference type="AlphaFoldDB" id="A0A839U251"/>
<dbReference type="SUPFAM" id="SSF55816">
    <property type="entry name" value="5'-nucleotidase (syn. UDP-sugar hydrolase), C-terminal domain"/>
    <property type="match status" value="1"/>
</dbReference>
<evidence type="ECO:0000256" key="2">
    <source>
        <dbReference type="ARBA" id="ARBA00001730"/>
    </source>
</evidence>
<comment type="caution">
    <text evidence="14">The sequence shown here is derived from an EMBL/GenBank/DDBJ whole genome shotgun (WGS) entry which is preliminary data.</text>
</comment>
<keyword evidence="9 11" id="KW-0378">Hydrolase</keyword>
<dbReference type="NCBIfam" id="NF006938">
    <property type="entry name" value="PRK09420.1"/>
    <property type="match status" value="1"/>
</dbReference>
<dbReference type="EMBL" id="JACHXJ010000007">
    <property type="protein sequence ID" value="MBB3131529.1"/>
    <property type="molecule type" value="Genomic_DNA"/>
</dbReference>
<keyword evidence="6" id="KW-0479">Metal-binding</keyword>
<dbReference type="GO" id="GO:0030288">
    <property type="term" value="C:outer membrane-bounded periplasmic space"/>
    <property type="evidence" value="ECO:0007669"/>
    <property type="project" value="TreeGrafter"/>
</dbReference>
<comment type="similarity">
    <text evidence="5 11">Belongs to the 5'-nucleotidase family.</text>
</comment>
<dbReference type="PRINTS" id="PR01607">
    <property type="entry name" value="APYRASEFAMLY"/>
</dbReference>
<dbReference type="InterPro" id="IPR029052">
    <property type="entry name" value="Metallo-depent_PP-like"/>
</dbReference>
<feature type="domain" description="Calcineurin-like phosphoesterase" evidence="12">
    <location>
        <begin position="17"/>
        <end position="268"/>
    </location>
</feature>
<evidence type="ECO:0000256" key="3">
    <source>
        <dbReference type="ARBA" id="ARBA00001968"/>
    </source>
</evidence>
<dbReference type="Pfam" id="PF00149">
    <property type="entry name" value="Metallophos"/>
    <property type="match status" value="1"/>
</dbReference>
<evidence type="ECO:0000256" key="9">
    <source>
        <dbReference type="ARBA" id="ARBA00022801"/>
    </source>
</evidence>
<comment type="catalytic activity">
    <reaction evidence="2">
        <text>a nucleoside 2',3'-cyclic phosphate + H2O = a nucleoside 3'-phosphate + H(+)</text>
        <dbReference type="Rhea" id="RHEA:19621"/>
        <dbReference type="ChEBI" id="CHEBI:15377"/>
        <dbReference type="ChEBI" id="CHEBI:15378"/>
        <dbReference type="ChEBI" id="CHEBI:66949"/>
        <dbReference type="ChEBI" id="CHEBI:66954"/>
        <dbReference type="EC" id="3.1.4.16"/>
    </reaction>
</comment>
<dbReference type="InterPro" id="IPR008334">
    <property type="entry name" value="5'-Nucleotdase_C"/>
</dbReference>
<dbReference type="CDD" id="cd07410">
    <property type="entry name" value="MPP_CpdB_N"/>
    <property type="match status" value="1"/>
</dbReference>
<name>A0A839U251_9BACL</name>
<dbReference type="Pfam" id="PF02872">
    <property type="entry name" value="5_nucleotid_C"/>
    <property type="match status" value="1"/>
</dbReference>
<protein>
    <submittedName>
        <fullName evidence="14">2',3'-cyclic-nucleotide 2'-phosphodiesterase</fullName>
    </submittedName>
</protein>
<evidence type="ECO:0000313" key="15">
    <source>
        <dbReference type="Proteomes" id="UP000517523"/>
    </source>
</evidence>
<dbReference type="PANTHER" id="PTHR11575:SF6">
    <property type="entry name" value="2',3'-CYCLIC-NUCLEOTIDE 2'-PHOSPHODIESTERASE_3'-NUCLEOTIDASE"/>
    <property type="match status" value="1"/>
</dbReference>
<dbReference type="InterPro" id="IPR006179">
    <property type="entry name" value="5_nucleotidase/apyrase"/>
</dbReference>
<accession>A0A839U251</accession>
<keyword evidence="8 11" id="KW-0547">Nucleotide-binding</keyword>
<feature type="domain" description="5'-Nucleotidase C-terminal" evidence="13">
    <location>
        <begin position="376"/>
        <end position="572"/>
    </location>
</feature>
<keyword evidence="7" id="KW-0732">Signal</keyword>
<reference evidence="14 15" key="1">
    <citation type="submission" date="2020-08" db="EMBL/GenBank/DDBJ databases">
        <title>Genomic Encyclopedia of Type Strains, Phase III (KMG-III): the genomes of soil and plant-associated and newly described type strains.</title>
        <authorList>
            <person name="Whitman W."/>
        </authorList>
    </citation>
    <scope>NUCLEOTIDE SEQUENCE [LARGE SCALE GENOMIC DNA]</scope>
    <source>
        <strain evidence="14 15">CECT 5831</strain>
    </source>
</reference>
<dbReference type="Gene3D" id="3.90.780.10">
    <property type="entry name" value="5'-Nucleotidase, C-terminal domain"/>
    <property type="match status" value="1"/>
</dbReference>
<evidence type="ECO:0000256" key="8">
    <source>
        <dbReference type="ARBA" id="ARBA00022741"/>
    </source>
</evidence>
<dbReference type="SUPFAM" id="SSF56300">
    <property type="entry name" value="Metallo-dependent phosphatases"/>
    <property type="match status" value="1"/>
</dbReference>
<dbReference type="GO" id="GO:0046872">
    <property type="term" value="F:metal ion binding"/>
    <property type="evidence" value="ECO:0007669"/>
    <property type="project" value="UniProtKB-KW"/>
</dbReference>
<dbReference type="Proteomes" id="UP000517523">
    <property type="component" value="Unassembled WGS sequence"/>
</dbReference>
<keyword evidence="10" id="KW-0511">Multifunctional enzyme</keyword>
<dbReference type="PANTHER" id="PTHR11575">
    <property type="entry name" value="5'-NUCLEOTIDASE-RELATED"/>
    <property type="match status" value="1"/>
</dbReference>
<evidence type="ECO:0000256" key="7">
    <source>
        <dbReference type="ARBA" id="ARBA00022729"/>
    </source>
</evidence>
<comment type="catalytic activity">
    <reaction evidence="1">
        <text>a ribonucleoside 3'-phosphate + H2O = a ribonucleoside + phosphate</text>
        <dbReference type="Rhea" id="RHEA:10144"/>
        <dbReference type="ChEBI" id="CHEBI:13197"/>
        <dbReference type="ChEBI" id="CHEBI:15377"/>
        <dbReference type="ChEBI" id="CHEBI:18254"/>
        <dbReference type="ChEBI" id="CHEBI:43474"/>
        <dbReference type="EC" id="3.1.3.6"/>
    </reaction>
</comment>
<comment type="subcellular location">
    <subcellularLocation>
        <location evidence="4">Cell envelope</location>
    </subcellularLocation>
</comment>
<dbReference type="GO" id="GO:0008254">
    <property type="term" value="F:3'-nucleotidase activity"/>
    <property type="evidence" value="ECO:0007669"/>
    <property type="project" value="UniProtKB-EC"/>
</dbReference>
<evidence type="ECO:0000256" key="4">
    <source>
        <dbReference type="ARBA" id="ARBA00004196"/>
    </source>
</evidence>